<dbReference type="EMBL" id="FOAB01000006">
    <property type="protein sequence ID" value="SEL82675.1"/>
    <property type="molecule type" value="Genomic_DNA"/>
</dbReference>
<accession>A0A1H7TDQ2</accession>
<evidence type="ECO:0000313" key="3">
    <source>
        <dbReference type="EMBL" id="SEL82675.1"/>
    </source>
</evidence>
<dbReference type="PROSITE" id="PS51257">
    <property type="entry name" value="PROKAR_LIPOPROTEIN"/>
    <property type="match status" value="1"/>
</dbReference>
<dbReference type="STRING" id="1038014.SAMN04487910_3378"/>
<reference evidence="3 4" key="1">
    <citation type="submission" date="2016-10" db="EMBL/GenBank/DDBJ databases">
        <authorList>
            <person name="de Groot N.N."/>
        </authorList>
    </citation>
    <scope>NUCLEOTIDE SEQUENCE [LARGE SCALE GENOMIC DNA]</scope>
    <source>
        <strain evidence="3 4">DSM 25232</strain>
    </source>
</reference>
<dbReference type="Proteomes" id="UP000198521">
    <property type="component" value="Unassembled WGS sequence"/>
</dbReference>
<dbReference type="RefSeq" id="WP_170837104.1">
    <property type="nucleotide sequence ID" value="NZ_FOAB01000006.1"/>
</dbReference>
<feature type="compositionally biased region" description="Acidic residues" evidence="1">
    <location>
        <begin position="30"/>
        <end position="49"/>
    </location>
</feature>
<evidence type="ECO:0000256" key="1">
    <source>
        <dbReference type="SAM" id="MobiDB-lite"/>
    </source>
</evidence>
<feature type="chain" id="PRO_5011582297" evidence="2">
    <location>
        <begin position="20"/>
        <end position="58"/>
    </location>
</feature>
<evidence type="ECO:0000313" key="4">
    <source>
        <dbReference type="Proteomes" id="UP000198521"/>
    </source>
</evidence>
<feature type="region of interest" description="Disordered" evidence="1">
    <location>
        <begin position="27"/>
        <end position="58"/>
    </location>
</feature>
<protein>
    <submittedName>
        <fullName evidence="3">Uncharacterized protein</fullName>
    </submittedName>
</protein>
<sequence length="58" mass="6593">MKKFTFLLVFALATTFVSCENETIESQVFNEEENNNNDNENDTDDENTDGDIIIDGNN</sequence>
<organism evidence="3 4">
    <name type="scientific">Aquimarina amphilecti</name>
    <dbReference type="NCBI Taxonomy" id="1038014"/>
    <lineage>
        <taxon>Bacteria</taxon>
        <taxon>Pseudomonadati</taxon>
        <taxon>Bacteroidota</taxon>
        <taxon>Flavobacteriia</taxon>
        <taxon>Flavobacteriales</taxon>
        <taxon>Flavobacteriaceae</taxon>
        <taxon>Aquimarina</taxon>
    </lineage>
</organism>
<feature type="signal peptide" evidence="2">
    <location>
        <begin position="1"/>
        <end position="19"/>
    </location>
</feature>
<evidence type="ECO:0000256" key="2">
    <source>
        <dbReference type="SAM" id="SignalP"/>
    </source>
</evidence>
<gene>
    <name evidence="3" type="ORF">SAMN04487910_3378</name>
</gene>
<dbReference type="AlphaFoldDB" id="A0A1H7TDQ2"/>
<keyword evidence="4" id="KW-1185">Reference proteome</keyword>
<name>A0A1H7TDQ2_AQUAM</name>
<keyword evidence="2" id="KW-0732">Signal</keyword>
<proteinExistence type="predicted"/>